<dbReference type="EMBL" id="JBHUFV010000033">
    <property type="protein sequence ID" value="MFD1934405.1"/>
    <property type="molecule type" value="Genomic_DNA"/>
</dbReference>
<dbReference type="InterPro" id="IPR045608">
    <property type="entry name" value="Trypco2"/>
</dbReference>
<evidence type="ECO:0000313" key="2">
    <source>
        <dbReference type="EMBL" id="MFD1934405.1"/>
    </source>
</evidence>
<protein>
    <submittedName>
        <fullName evidence="2">Trypco2 family protein</fullName>
    </submittedName>
</protein>
<reference evidence="3" key="1">
    <citation type="journal article" date="2019" name="Int. J. Syst. Evol. Microbiol.">
        <title>The Global Catalogue of Microorganisms (GCM) 10K type strain sequencing project: providing services to taxonomists for standard genome sequencing and annotation.</title>
        <authorList>
            <consortium name="The Broad Institute Genomics Platform"/>
            <consortium name="The Broad Institute Genome Sequencing Center for Infectious Disease"/>
            <person name="Wu L."/>
            <person name="Ma J."/>
        </authorList>
    </citation>
    <scope>NUCLEOTIDE SEQUENCE [LARGE SCALE GENOMIC DNA]</scope>
    <source>
        <strain evidence="3">ICMP 6774ER</strain>
    </source>
</reference>
<accession>A0ABW4SZW5</accession>
<gene>
    <name evidence="2" type="ORF">ACFSKW_23340</name>
</gene>
<dbReference type="RefSeq" id="WP_379574458.1">
    <property type="nucleotide sequence ID" value="NZ_JBHUFV010000033.1"/>
</dbReference>
<evidence type="ECO:0000259" key="1">
    <source>
        <dbReference type="Pfam" id="PF19631"/>
    </source>
</evidence>
<comment type="caution">
    <text evidence="2">The sequence shown here is derived from an EMBL/GenBank/DDBJ whole genome shotgun (WGS) entry which is preliminary data.</text>
</comment>
<keyword evidence="3" id="KW-1185">Reference proteome</keyword>
<proteinExistence type="predicted"/>
<name>A0ABW4SZW5_9ACTN</name>
<organism evidence="2 3">
    <name type="scientific">Nonomuraea mangrovi</name>
    <dbReference type="NCBI Taxonomy" id="2316207"/>
    <lineage>
        <taxon>Bacteria</taxon>
        <taxon>Bacillati</taxon>
        <taxon>Actinomycetota</taxon>
        <taxon>Actinomycetes</taxon>
        <taxon>Streptosporangiales</taxon>
        <taxon>Streptosporangiaceae</taxon>
        <taxon>Nonomuraea</taxon>
    </lineage>
</organism>
<dbReference type="Pfam" id="PF19631">
    <property type="entry name" value="Trypco2"/>
    <property type="match status" value="1"/>
</dbReference>
<evidence type="ECO:0000313" key="3">
    <source>
        <dbReference type="Proteomes" id="UP001597368"/>
    </source>
</evidence>
<sequence>MEIGLADTIQALRQELITAMADGQDQPVRFHVESVDLELQVAVTASAEASAGIKFWVLSANGKASASTTSTHTVSLHLAAETEGGGRVLTSSQGRPARR</sequence>
<dbReference type="Proteomes" id="UP001597368">
    <property type="component" value="Unassembled WGS sequence"/>
</dbReference>
<feature type="domain" description="Trypsin-co-occurring" evidence="1">
    <location>
        <begin position="3"/>
        <end position="79"/>
    </location>
</feature>